<evidence type="ECO:0000313" key="3">
    <source>
        <dbReference type="Proteomes" id="UP000324091"/>
    </source>
</evidence>
<evidence type="ECO:0000256" key="1">
    <source>
        <dbReference type="SAM" id="MobiDB-lite"/>
    </source>
</evidence>
<proteinExistence type="predicted"/>
<dbReference type="Proteomes" id="UP000324091">
    <property type="component" value="Chromosome 10"/>
</dbReference>
<keyword evidence="3" id="KW-1185">Reference proteome</keyword>
<gene>
    <name evidence="2" type="ORF">D4764_10G0002450</name>
</gene>
<dbReference type="AlphaFoldDB" id="A0A5C6PIK0"/>
<comment type="caution">
    <text evidence="2">The sequence shown here is derived from an EMBL/GenBank/DDBJ whole genome shotgun (WGS) entry which is preliminary data.</text>
</comment>
<feature type="region of interest" description="Disordered" evidence="1">
    <location>
        <begin position="62"/>
        <end position="131"/>
    </location>
</feature>
<accession>A0A5C6PIK0</accession>
<name>A0A5C6PIK0_9TELE</name>
<feature type="compositionally biased region" description="Basic and acidic residues" evidence="1">
    <location>
        <begin position="64"/>
        <end position="131"/>
    </location>
</feature>
<dbReference type="EMBL" id="RHFK02000002">
    <property type="protein sequence ID" value="TWW79215.1"/>
    <property type="molecule type" value="Genomic_DNA"/>
</dbReference>
<protein>
    <submittedName>
        <fullName evidence="2">Uncharacterized protein</fullName>
    </submittedName>
</protein>
<sequence>MKYAVALVAVSTAALVMLTAYAVVQEVRLKHLITRKAASAEALDVKEETIVSEKKQVTQLRLAMETERTKTKELEKRRGDIENSKKEAEEKLKTCNSDKARGVGESNGKKKTETETAINDLKDKKPLNQMKEEIDKLKKNIKSRDQIICSVADKSQDEAK</sequence>
<evidence type="ECO:0000313" key="2">
    <source>
        <dbReference type="EMBL" id="TWW79215.1"/>
    </source>
</evidence>
<reference evidence="2 3" key="1">
    <citation type="submission" date="2019-04" db="EMBL/GenBank/DDBJ databases">
        <title>Chromosome genome assembly for Takifugu flavidus.</title>
        <authorList>
            <person name="Xiao S."/>
        </authorList>
    </citation>
    <scope>NUCLEOTIDE SEQUENCE [LARGE SCALE GENOMIC DNA]</scope>
    <source>
        <strain evidence="2">HTHZ2018</strain>
        <tissue evidence="2">Muscle</tissue>
    </source>
</reference>
<organism evidence="2 3">
    <name type="scientific">Takifugu flavidus</name>
    <name type="common">sansaifugu</name>
    <dbReference type="NCBI Taxonomy" id="433684"/>
    <lineage>
        <taxon>Eukaryota</taxon>
        <taxon>Metazoa</taxon>
        <taxon>Chordata</taxon>
        <taxon>Craniata</taxon>
        <taxon>Vertebrata</taxon>
        <taxon>Euteleostomi</taxon>
        <taxon>Actinopterygii</taxon>
        <taxon>Neopterygii</taxon>
        <taxon>Teleostei</taxon>
        <taxon>Neoteleostei</taxon>
        <taxon>Acanthomorphata</taxon>
        <taxon>Eupercaria</taxon>
        <taxon>Tetraodontiformes</taxon>
        <taxon>Tetradontoidea</taxon>
        <taxon>Tetraodontidae</taxon>
        <taxon>Takifugu</taxon>
    </lineage>
</organism>